<evidence type="ECO:0000313" key="2">
    <source>
        <dbReference type="Proteomes" id="UP000049983"/>
    </source>
</evidence>
<proteinExistence type="predicted"/>
<keyword evidence="2" id="KW-1185">Reference proteome</keyword>
<accession>A0A0M6ZK18</accession>
<dbReference type="STRING" id="311410.LA5095_05841"/>
<gene>
    <name evidence="1" type="ORF">LA5096_02067</name>
</gene>
<sequence>MGSRGVITKKLLCFPGRIRAKPITKICIAVIGQQLTAHVFVKNY</sequence>
<protein>
    <submittedName>
        <fullName evidence="1">Uncharacterized protein</fullName>
    </submittedName>
</protein>
<reference evidence="2" key="1">
    <citation type="submission" date="2015-07" db="EMBL/GenBank/DDBJ databases">
        <authorList>
            <person name="Rodrigo-Torres Lidia"/>
            <person name="Arahal R.David."/>
        </authorList>
    </citation>
    <scope>NUCLEOTIDE SEQUENCE [LARGE SCALE GENOMIC DNA]</scope>
    <source>
        <strain evidence="2">CECT 5096</strain>
    </source>
</reference>
<evidence type="ECO:0000313" key="1">
    <source>
        <dbReference type="EMBL" id="CTQ69244.1"/>
    </source>
</evidence>
<dbReference type="AlphaFoldDB" id="A0A0M6ZK18"/>
<organism evidence="1 2">
    <name type="scientific">Roseibium album</name>
    <dbReference type="NCBI Taxonomy" id="311410"/>
    <lineage>
        <taxon>Bacteria</taxon>
        <taxon>Pseudomonadati</taxon>
        <taxon>Pseudomonadota</taxon>
        <taxon>Alphaproteobacteria</taxon>
        <taxon>Hyphomicrobiales</taxon>
        <taxon>Stappiaceae</taxon>
        <taxon>Roseibium</taxon>
    </lineage>
</organism>
<dbReference type="Proteomes" id="UP000049983">
    <property type="component" value="Unassembled WGS sequence"/>
</dbReference>
<dbReference type="EMBL" id="CXWC01000006">
    <property type="protein sequence ID" value="CTQ69244.1"/>
    <property type="molecule type" value="Genomic_DNA"/>
</dbReference>
<name>A0A0M6ZK18_9HYPH</name>